<dbReference type="RefSeq" id="WP_053179752.1">
    <property type="nucleotide sequence ID" value="NZ_LGIA01000025.1"/>
</dbReference>
<gene>
    <name evidence="3" type="ORF">NC99_06960</name>
</gene>
<dbReference type="Proteomes" id="UP000036958">
    <property type="component" value="Unassembled WGS sequence"/>
</dbReference>
<dbReference type="InterPro" id="IPR000073">
    <property type="entry name" value="AB_hydrolase_1"/>
</dbReference>
<name>A0A0L8VEF0_9BACT</name>
<dbReference type="STRING" id="1409788.NC99_06960"/>
<dbReference type="SUPFAM" id="SSF53474">
    <property type="entry name" value="alpha/beta-Hydrolases"/>
    <property type="match status" value="1"/>
</dbReference>
<proteinExistence type="predicted"/>
<organism evidence="3 4">
    <name type="scientific">Sunxiuqinia dokdonensis</name>
    <dbReference type="NCBI Taxonomy" id="1409788"/>
    <lineage>
        <taxon>Bacteria</taxon>
        <taxon>Pseudomonadati</taxon>
        <taxon>Bacteroidota</taxon>
        <taxon>Bacteroidia</taxon>
        <taxon>Marinilabiliales</taxon>
        <taxon>Prolixibacteraceae</taxon>
        <taxon>Sunxiuqinia</taxon>
    </lineage>
</organism>
<reference evidence="4" key="1">
    <citation type="submission" date="2015-07" db="EMBL/GenBank/DDBJ databases">
        <title>Genome sequencing of Sunxiuqinia dokdonensis strain SK.</title>
        <authorList>
            <person name="Ahn S."/>
            <person name="Kim B.-C."/>
        </authorList>
    </citation>
    <scope>NUCLEOTIDE SEQUENCE [LARGE SCALE GENOMIC DNA]</scope>
    <source>
        <strain evidence="4">SK</strain>
    </source>
</reference>
<dbReference type="InterPro" id="IPR029058">
    <property type="entry name" value="AB_hydrolase_fold"/>
</dbReference>
<protein>
    <recommendedName>
        <fullName evidence="2">AB hydrolase-1 domain-containing protein</fullName>
    </recommendedName>
</protein>
<dbReference type="PANTHER" id="PTHR46118">
    <property type="entry name" value="PROTEIN ABHD11"/>
    <property type="match status" value="1"/>
</dbReference>
<sequence>MKLYYREEGKENEQTIVIVHGLYGSSDNWLTVGKKLGKMHHVYMVDQRNHGRSPNADEHNYEDMTEDLAGFFEEHQIEKAIVIGHSMGGKTAMYFAAQYPEKIDKLIVADIAPKNYFELQEKGQYYLHQHILESLKEVRKHQFETREEIADFLSLKLDNKGLVMFLLKNVYRNKQTKKFDCRINVDVLYDHLDEVISGVNYRWMEDRMPILNYPVLFIKGEKSPYISEEDEKKIKEIYPEAQITTIPDAGHWLHAEQPKLFMEALERFI</sequence>
<evidence type="ECO:0000313" key="4">
    <source>
        <dbReference type="Proteomes" id="UP000036958"/>
    </source>
</evidence>
<evidence type="ECO:0000256" key="1">
    <source>
        <dbReference type="ARBA" id="ARBA00022801"/>
    </source>
</evidence>
<dbReference type="GO" id="GO:0016787">
    <property type="term" value="F:hydrolase activity"/>
    <property type="evidence" value="ECO:0007669"/>
    <property type="project" value="UniProtKB-KW"/>
</dbReference>
<dbReference type="AlphaFoldDB" id="A0A0L8VEF0"/>
<evidence type="ECO:0000259" key="2">
    <source>
        <dbReference type="Pfam" id="PF00561"/>
    </source>
</evidence>
<dbReference type="PANTHER" id="PTHR46118:SF4">
    <property type="entry name" value="PROTEIN ABHD11"/>
    <property type="match status" value="1"/>
</dbReference>
<accession>A0A0L8VEF0</accession>
<feature type="domain" description="AB hydrolase-1" evidence="2">
    <location>
        <begin position="15"/>
        <end position="257"/>
    </location>
</feature>
<evidence type="ECO:0000313" key="3">
    <source>
        <dbReference type="EMBL" id="KOH46557.1"/>
    </source>
</evidence>
<comment type="caution">
    <text evidence="3">The sequence shown here is derived from an EMBL/GenBank/DDBJ whole genome shotgun (WGS) entry which is preliminary data.</text>
</comment>
<dbReference type="Pfam" id="PF00561">
    <property type="entry name" value="Abhydrolase_1"/>
    <property type="match status" value="1"/>
</dbReference>
<dbReference type="EMBL" id="LGIA01000025">
    <property type="protein sequence ID" value="KOH46557.1"/>
    <property type="molecule type" value="Genomic_DNA"/>
</dbReference>
<keyword evidence="1" id="KW-0378">Hydrolase</keyword>
<dbReference type="OrthoDB" id="9808398at2"/>
<keyword evidence="4" id="KW-1185">Reference proteome</keyword>
<dbReference type="Gene3D" id="3.40.50.1820">
    <property type="entry name" value="alpha/beta hydrolase"/>
    <property type="match status" value="1"/>
</dbReference>